<sequence length="56" mass="6102">MDAPQEDLSRPPVPAPGCATCTALAAQRAEARARFDASAQTDANVLMRQHQRREHS</sequence>
<reference evidence="2" key="2">
    <citation type="submission" date="2020-01" db="EMBL/GenBank/DDBJ databases">
        <authorList>
            <person name="Algora L."/>
            <person name="Schniete J.K."/>
            <person name="MacFadyen A."/>
            <person name="Hoskisson P.A."/>
            <person name="Hunter I.S."/>
            <person name="Herron P.R."/>
        </authorList>
    </citation>
    <scope>NUCLEOTIDE SEQUENCE</scope>
    <source>
        <strain evidence="2">ATCC 10970</strain>
    </source>
</reference>
<evidence type="ECO:0000313" key="3">
    <source>
        <dbReference type="Proteomes" id="UP000011074"/>
    </source>
</evidence>
<dbReference type="AlphaFoldDB" id="A0A8A1US65"/>
<dbReference type="Proteomes" id="UP000011074">
    <property type="component" value="Chromosome"/>
</dbReference>
<feature type="region of interest" description="Disordered" evidence="1">
    <location>
        <begin position="35"/>
        <end position="56"/>
    </location>
</feature>
<reference evidence="2" key="1">
    <citation type="submission" date="2012-12" db="EMBL/GenBank/DDBJ databases">
        <authorList>
            <person name="Pethick F.E."/>
            <person name="MacFadyen A.C."/>
            <person name="Tang Z."/>
            <person name="Sangal V."/>
            <person name="Tze-Tze L."/>
            <person name="Chu J."/>
            <person name="Guo M."/>
            <person name="Kirby R."/>
            <person name="Hoskisson P.A."/>
            <person name="Herron P.R."/>
            <person name="Hunter I.S."/>
        </authorList>
    </citation>
    <scope>NUCLEOTIDE SEQUENCE</scope>
    <source>
        <strain evidence="2">ATCC 10970</strain>
    </source>
</reference>
<reference evidence="2" key="3">
    <citation type="journal article" date="2021" name="bioRxiv">
        <title>Bilateral symmetry of linear streptomycete chromosomes.</title>
        <authorList>
            <person name="Algora-Gallardo L."/>
            <person name="Schniete J.K."/>
            <person name="Mark D.R."/>
            <person name="Hunter I.S."/>
            <person name="Herron P.R."/>
        </authorList>
    </citation>
    <scope>NUCLEOTIDE SEQUENCE</scope>
    <source>
        <strain evidence="2">ATCC 10970</strain>
    </source>
</reference>
<accession>A0A8A1US65</accession>
<proteinExistence type="predicted"/>
<dbReference type="EMBL" id="CP048261">
    <property type="protein sequence ID" value="QST82241.1"/>
    <property type="molecule type" value="Genomic_DNA"/>
</dbReference>
<evidence type="ECO:0000313" key="2">
    <source>
        <dbReference type="EMBL" id="QST82241.1"/>
    </source>
</evidence>
<organism evidence="2 3">
    <name type="scientific">Streptomyces rimosus subsp. rimosus (strain ATCC 10970 / DSM 40260 / JCM 4667 / NRRL 2234)</name>
    <dbReference type="NCBI Taxonomy" id="1265868"/>
    <lineage>
        <taxon>Bacteria</taxon>
        <taxon>Bacillati</taxon>
        <taxon>Actinomycetota</taxon>
        <taxon>Actinomycetes</taxon>
        <taxon>Kitasatosporales</taxon>
        <taxon>Streptomycetaceae</taxon>
        <taxon>Streptomyces</taxon>
    </lineage>
</organism>
<evidence type="ECO:0000256" key="1">
    <source>
        <dbReference type="SAM" id="MobiDB-lite"/>
    </source>
</evidence>
<dbReference type="GeneID" id="66856415"/>
<name>A0A8A1US65_STRR1</name>
<gene>
    <name evidence="2" type="ORF">SRIM_020635</name>
</gene>
<protein>
    <submittedName>
        <fullName evidence="2">Uncharacterized protein</fullName>
    </submittedName>
</protein>
<dbReference type="RefSeq" id="WP_156100296.1">
    <property type="nucleotide sequence ID" value="NZ_CP048261.1"/>
</dbReference>